<evidence type="ECO:0000313" key="3">
    <source>
        <dbReference type="EMBL" id="KRY65165.1"/>
    </source>
</evidence>
<evidence type="ECO:0000259" key="2">
    <source>
        <dbReference type="Pfam" id="PF17921"/>
    </source>
</evidence>
<protein>
    <recommendedName>
        <fullName evidence="1">RNA-directed DNA polymerase</fullName>
        <ecNumber evidence="1">2.7.7.49</ecNumber>
    </recommendedName>
</protein>
<proteinExistence type="predicted"/>
<accession>A0A0V1DUF3</accession>
<dbReference type="Proteomes" id="UP000054632">
    <property type="component" value="Unassembled WGS sequence"/>
</dbReference>
<dbReference type="EC" id="2.7.7.49" evidence="1"/>
<dbReference type="GO" id="GO:0003964">
    <property type="term" value="F:RNA-directed DNA polymerase activity"/>
    <property type="evidence" value="ECO:0007669"/>
    <property type="project" value="UniProtKB-EC"/>
</dbReference>
<dbReference type="EMBL" id="JYDR01000227">
    <property type="protein sequence ID" value="KRY65165.1"/>
    <property type="molecule type" value="Genomic_DNA"/>
</dbReference>
<gene>
    <name evidence="3" type="ORF">T4A_7081</name>
</gene>
<reference evidence="3 4" key="1">
    <citation type="submission" date="2015-01" db="EMBL/GenBank/DDBJ databases">
        <title>Evolution of Trichinella species and genotypes.</title>
        <authorList>
            <person name="Korhonen P.K."/>
            <person name="Edoardo P."/>
            <person name="Giuseppe L.R."/>
            <person name="Gasser R.B."/>
        </authorList>
    </citation>
    <scope>NUCLEOTIDE SEQUENCE [LARGE SCALE GENOMIC DNA]</scope>
    <source>
        <strain evidence="3">ISS13</strain>
    </source>
</reference>
<evidence type="ECO:0000256" key="1">
    <source>
        <dbReference type="ARBA" id="ARBA00012493"/>
    </source>
</evidence>
<dbReference type="InterPro" id="IPR050951">
    <property type="entry name" value="Retrovirus_Pol_polyprotein"/>
</dbReference>
<dbReference type="Pfam" id="PF17921">
    <property type="entry name" value="Integrase_H2C2"/>
    <property type="match status" value="1"/>
</dbReference>
<sequence>MWQQGPIWIVQEDLICRHRDGLTAEEGATQVLVPRALRSEIMRSLHNSRYAGHLGERRTLSRTRSRFYWPGMSGDVHLWCRTCTQCAARKRPSKNSRALMQPMTAGYPGLFKCQACKFLEAVFASPTTSSSQWPHPERKRVSVESVKACLESIQTSGTNLPCSEEVMQLQKSKNENMKVDKGEQHNPRDMRCMAGNVMTLSSSASDSVDMLNLTLLVTLEWKFEAPCNHDLSPLHCIWLFLKLLDDPIT</sequence>
<dbReference type="PANTHER" id="PTHR37984:SF15">
    <property type="entry name" value="INTEGRASE CATALYTIC DOMAIN-CONTAINING PROTEIN"/>
    <property type="match status" value="1"/>
</dbReference>
<dbReference type="FunFam" id="1.10.340.70:FF:000001">
    <property type="entry name" value="Retrovirus-related Pol polyprotein from transposon gypsy-like Protein"/>
    <property type="match status" value="1"/>
</dbReference>
<feature type="domain" description="Integrase zinc-binding" evidence="2">
    <location>
        <begin position="33"/>
        <end position="91"/>
    </location>
</feature>
<dbReference type="InterPro" id="IPR041588">
    <property type="entry name" value="Integrase_H2C2"/>
</dbReference>
<dbReference type="AlphaFoldDB" id="A0A0V1DUF3"/>
<evidence type="ECO:0000313" key="4">
    <source>
        <dbReference type="Proteomes" id="UP000054632"/>
    </source>
</evidence>
<comment type="caution">
    <text evidence="3">The sequence shown here is derived from an EMBL/GenBank/DDBJ whole genome shotgun (WGS) entry which is preliminary data.</text>
</comment>
<dbReference type="PANTHER" id="PTHR37984">
    <property type="entry name" value="PROTEIN CBG26694"/>
    <property type="match status" value="1"/>
</dbReference>
<organism evidence="3 4">
    <name type="scientific">Trichinella pseudospiralis</name>
    <name type="common">Parasitic roundworm</name>
    <dbReference type="NCBI Taxonomy" id="6337"/>
    <lineage>
        <taxon>Eukaryota</taxon>
        <taxon>Metazoa</taxon>
        <taxon>Ecdysozoa</taxon>
        <taxon>Nematoda</taxon>
        <taxon>Enoplea</taxon>
        <taxon>Dorylaimia</taxon>
        <taxon>Trichinellida</taxon>
        <taxon>Trichinellidae</taxon>
        <taxon>Trichinella</taxon>
    </lineage>
</organism>
<dbReference type="Gene3D" id="1.10.340.70">
    <property type="match status" value="1"/>
</dbReference>
<name>A0A0V1DUF3_TRIPS</name>